<name>A0A645IQM3_9ZZZZ</name>
<proteinExistence type="predicted"/>
<feature type="compositionally biased region" description="Basic and acidic residues" evidence="1">
    <location>
        <begin position="73"/>
        <end position="83"/>
    </location>
</feature>
<feature type="compositionally biased region" description="Polar residues" evidence="1">
    <location>
        <begin position="84"/>
        <end position="98"/>
    </location>
</feature>
<feature type="region of interest" description="Disordered" evidence="1">
    <location>
        <begin position="49"/>
        <end position="100"/>
    </location>
</feature>
<reference evidence="2" key="1">
    <citation type="submission" date="2019-08" db="EMBL/GenBank/DDBJ databases">
        <authorList>
            <person name="Kucharzyk K."/>
            <person name="Murdoch R.W."/>
            <person name="Higgins S."/>
            <person name="Loffler F."/>
        </authorList>
    </citation>
    <scope>NUCLEOTIDE SEQUENCE</scope>
</reference>
<sequence>MRRPARAAYRHGAPAGARTGDQQVADHGHDDQQRKRKRYAEHIAHADEVPHRVGEKAHGHGLHIFQQQHVHNGPHDDEGDQGRQKGSQPQVSNQQSVDQPHCAACEHRAQYGCPQRPMGKVQQCQCREVAQRKVGAD</sequence>
<accession>A0A645IQM3</accession>
<organism evidence="2">
    <name type="scientific">bioreactor metagenome</name>
    <dbReference type="NCBI Taxonomy" id="1076179"/>
    <lineage>
        <taxon>unclassified sequences</taxon>
        <taxon>metagenomes</taxon>
        <taxon>ecological metagenomes</taxon>
    </lineage>
</organism>
<gene>
    <name evidence="2" type="ORF">SDC9_198286</name>
</gene>
<dbReference type="EMBL" id="VSSQ01115029">
    <property type="protein sequence ID" value="MPN50654.1"/>
    <property type="molecule type" value="Genomic_DNA"/>
</dbReference>
<evidence type="ECO:0000256" key="1">
    <source>
        <dbReference type="SAM" id="MobiDB-lite"/>
    </source>
</evidence>
<evidence type="ECO:0000313" key="2">
    <source>
        <dbReference type="EMBL" id="MPN50654.1"/>
    </source>
</evidence>
<feature type="compositionally biased region" description="Basic and acidic residues" evidence="1">
    <location>
        <begin position="24"/>
        <end position="33"/>
    </location>
</feature>
<feature type="region of interest" description="Disordered" evidence="1">
    <location>
        <begin position="1"/>
        <end position="37"/>
    </location>
</feature>
<feature type="compositionally biased region" description="Basic and acidic residues" evidence="1">
    <location>
        <begin position="49"/>
        <end position="58"/>
    </location>
</feature>
<protein>
    <submittedName>
        <fullName evidence="2">Uncharacterized protein</fullName>
    </submittedName>
</protein>
<comment type="caution">
    <text evidence="2">The sequence shown here is derived from an EMBL/GenBank/DDBJ whole genome shotgun (WGS) entry which is preliminary data.</text>
</comment>
<dbReference type="AlphaFoldDB" id="A0A645IQM3"/>